<dbReference type="InterPro" id="IPR026891">
    <property type="entry name" value="Fn3-like"/>
</dbReference>
<protein>
    <recommendedName>
        <fullName evidence="10">beta-glucosidase</fullName>
        <ecNumber evidence="10">3.2.1.21</ecNumber>
    </recommendedName>
</protein>
<comment type="catalytic activity">
    <reaction evidence="1 10">
        <text>Hydrolysis of terminal, non-reducing beta-D-glucosyl residues with release of beta-D-glucose.</text>
        <dbReference type="EC" id="3.2.1.21"/>
    </reaction>
</comment>
<dbReference type="Gene3D" id="2.60.40.10">
    <property type="entry name" value="Immunoglobulins"/>
    <property type="match status" value="1"/>
</dbReference>
<dbReference type="SUPFAM" id="SSF52279">
    <property type="entry name" value="Beta-D-glucan exohydrolase, C-terminal domain"/>
    <property type="match status" value="1"/>
</dbReference>
<dbReference type="InterPro" id="IPR050288">
    <property type="entry name" value="Cellulose_deg_GH3"/>
</dbReference>
<dbReference type="InterPro" id="IPR017853">
    <property type="entry name" value="GH"/>
</dbReference>
<keyword evidence="13" id="KW-1185">Reference proteome</keyword>
<name>A0AB34KTK4_9PEZI</name>
<evidence type="ECO:0000256" key="10">
    <source>
        <dbReference type="RuleBase" id="RU361161"/>
    </source>
</evidence>
<dbReference type="InterPro" id="IPR036962">
    <property type="entry name" value="Glyco_hydro_3_N_sf"/>
</dbReference>
<dbReference type="InterPro" id="IPR037524">
    <property type="entry name" value="PA14/GLEYA"/>
</dbReference>
<comment type="caution">
    <text evidence="12">The sequence shown here is derived from an EMBL/GenBank/DDBJ whole genome shotgun (WGS) entry which is preliminary data.</text>
</comment>
<dbReference type="PANTHER" id="PTHR42715:SF27">
    <property type="entry name" value="BETA-GLUCOSIDASE-RELATED"/>
    <property type="match status" value="1"/>
</dbReference>
<dbReference type="Pfam" id="PF01915">
    <property type="entry name" value="Glyco_hydro_3_C"/>
    <property type="match status" value="1"/>
</dbReference>
<dbReference type="Pfam" id="PF14310">
    <property type="entry name" value="Fn3-like"/>
    <property type="match status" value="1"/>
</dbReference>
<evidence type="ECO:0000259" key="11">
    <source>
        <dbReference type="PROSITE" id="PS51820"/>
    </source>
</evidence>
<dbReference type="Gene3D" id="3.20.20.300">
    <property type="entry name" value="Glycoside hydrolase, family 3, N-terminal domain"/>
    <property type="match status" value="1"/>
</dbReference>
<dbReference type="EMBL" id="JAAQHG020000011">
    <property type="protein sequence ID" value="KAL1587152.1"/>
    <property type="molecule type" value="Genomic_DNA"/>
</dbReference>
<dbReference type="InterPro" id="IPR002772">
    <property type="entry name" value="Glyco_hydro_3_C"/>
</dbReference>
<sequence>MPAASLPEKQILNGNSKSAKDFDVDDVLKRLTTPEKISLISGTDFWHTASVHRLGIPAIRTTDGPNGVRGTRFFDGVPAACLPCGTALAATWDVDLIRQGGELQGKEAIAKGASVILGPTTNMQRSPLGGRGFESFSEDPVLAGQMSIATVKGIQSTGVAATLKHYACNDLEDKRLSSNSIVTERALREIYLMPFQMAQRDAKPMCFMTAYNLVNGTHASESPKLLQQILRDEWGFDGMVMSDWFGVYSTSESIKAGLDLEMPGPTYVRGAQVDLALRCGKLLIHHIDARVKEVLKLVKRVMPLGIPEDAEERTIDSPETAALLRKLASESTVLMKNEKNVLPFSKEKTTAVIGPNGAFAAYCGGGSAALPAYYTVTPYEGVKAKVPNAEYELGVPAWKRMPLLSNMTKTEGGKQGLSMKFFLDPPSVKGRQPVDQLRVRDSYIHLSDYKHPRIATDLFWCDFDGKFTPSETAEYEFSCSVAGTAKVFVDGELVVDNMTKQRPGDSFFGIGTVEEIGSIHLEGGREYNVHVDFGTMPTLTYKKDGVTAFGAGGVRLGCYRKICFETEVARAVALAKKVDQVILCAGLNGDWESEGYDRPHMDLPPGSDELIKAVLAANPNTAVIIQSGTPVTMPWRDQAAALVQAWYGGNETGNAIADVVFGDVNPSGKLPLSFPVRNEDNPAFLNYVSDDNRVLYGEDVYVGYRFYDKTKRAPAFPFGHGLSYTTFSLSDLRITSEEDEDLLISLTVTNTGTFPGAEVVQAYISPRAPSIARPVKELKGFTKLFLAAGERGSAEIRIPRKYATSFYHEGRGAWASEKGVYDVLVGTSSAELPLRGEFDVRETTYWTGL</sequence>
<keyword evidence="8 10" id="KW-0326">Glycosidase</keyword>
<dbReference type="GO" id="GO:0030245">
    <property type="term" value="P:cellulose catabolic process"/>
    <property type="evidence" value="ECO:0007669"/>
    <property type="project" value="UniProtKB-KW"/>
</dbReference>
<keyword evidence="9 10" id="KW-0624">Polysaccharide degradation</keyword>
<comment type="similarity">
    <text evidence="3 10">Belongs to the glycosyl hydrolase 3 family.</text>
</comment>
<comment type="pathway">
    <text evidence="2 10">Glycan metabolism; cellulose degradation.</text>
</comment>
<dbReference type="GO" id="GO:0008422">
    <property type="term" value="F:beta-glucosidase activity"/>
    <property type="evidence" value="ECO:0007669"/>
    <property type="project" value="UniProtKB-EC"/>
</dbReference>
<dbReference type="AlphaFoldDB" id="A0AB34KTK4"/>
<dbReference type="Proteomes" id="UP000803884">
    <property type="component" value="Unassembled WGS sequence"/>
</dbReference>
<dbReference type="PROSITE" id="PS00775">
    <property type="entry name" value="GLYCOSYL_HYDROL_F3"/>
    <property type="match status" value="1"/>
</dbReference>
<dbReference type="Gene3D" id="3.40.50.1700">
    <property type="entry name" value="Glycoside hydrolase family 3 C-terminal domain"/>
    <property type="match status" value="1"/>
</dbReference>
<dbReference type="InterPro" id="IPR019800">
    <property type="entry name" value="Glyco_hydro_3_AS"/>
</dbReference>
<dbReference type="SMART" id="SM01217">
    <property type="entry name" value="Fn3_like"/>
    <property type="match status" value="1"/>
</dbReference>
<evidence type="ECO:0000256" key="7">
    <source>
        <dbReference type="ARBA" id="ARBA00023277"/>
    </source>
</evidence>
<evidence type="ECO:0000256" key="9">
    <source>
        <dbReference type="ARBA" id="ARBA00023326"/>
    </source>
</evidence>
<proteinExistence type="inferred from homology"/>
<evidence type="ECO:0000313" key="12">
    <source>
        <dbReference type="EMBL" id="KAL1587152.1"/>
    </source>
</evidence>
<dbReference type="GeneID" id="96005885"/>
<evidence type="ECO:0000256" key="1">
    <source>
        <dbReference type="ARBA" id="ARBA00000448"/>
    </source>
</evidence>
<dbReference type="FunFam" id="2.60.40.10:FF:000495">
    <property type="entry name" value="Periplasmic beta-glucosidase"/>
    <property type="match status" value="1"/>
</dbReference>
<gene>
    <name evidence="12" type="ORF">WHR41_04441</name>
</gene>
<dbReference type="EC" id="3.2.1.21" evidence="10"/>
<reference evidence="12 13" key="1">
    <citation type="journal article" date="2020" name="Microbiol. Resour. Announc.">
        <title>Draft Genome Sequence of a Cladosporium Species Isolated from the Mesophotic Ascidian Didemnum maculosum.</title>
        <authorList>
            <person name="Gioti A."/>
            <person name="Siaperas R."/>
            <person name="Nikolaivits E."/>
            <person name="Le Goff G."/>
            <person name="Ouazzani J."/>
            <person name="Kotoulas G."/>
            <person name="Topakas E."/>
        </authorList>
    </citation>
    <scope>NUCLEOTIDE SEQUENCE [LARGE SCALE GENOMIC DNA]</scope>
    <source>
        <strain evidence="12 13">TM138-S3</strain>
    </source>
</reference>
<keyword evidence="4 10" id="KW-0378">Hydrolase</keyword>
<dbReference type="PANTHER" id="PTHR42715">
    <property type="entry name" value="BETA-GLUCOSIDASE"/>
    <property type="match status" value="1"/>
</dbReference>
<keyword evidence="6" id="KW-0325">Glycoprotein</keyword>
<evidence type="ECO:0000256" key="3">
    <source>
        <dbReference type="ARBA" id="ARBA00005336"/>
    </source>
</evidence>
<dbReference type="Pfam" id="PF07691">
    <property type="entry name" value="PA14"/>
    <property type="match status" value="1"/>
</dbReference>
<dbReference type="SMART" id="SM00758">
    <property type="entry name" value="PA14"/>
    <property type="match status" value="1"/>
</dbReference>
<feature type="domain" description="PA14" evidence="11">
    <location>
        <begin position="412"/>
        <end position="572"/>
    </location>
</feature>
<keyword evidence="5" id="KW-0136">Cellulose degradation</keyword>
<organism evidence="12 13">
    <name type="scientific">Cladosporium halotolerans</name>
    <dbReference type="NCBI Taxonomy" id="1052096"/>
    <lineage>
        <taxon>Eukaryota</taxon>
        <taxon>Fungi</taxon>
        <taxon>Dikarya</taxon>
        <taxon>Ascomycota</taxon>
        <taxon>Pezizomycotina</taxon>
        <taxon>Dothideomycetes</taxon>
        <taxon>Dothideomycetidae</taxon>
        <taxon>Cladosporiales</taxon>
        <taxon>Cladosporiaceae</taxon>
        <taxon>Cladosporium</taxon>
    </lineage>
</organism>
<evidence type="ECO:0000256" key="5">
    <source>
        <dbReference type="ARBA" id="ARBA00023001"/>
    </source>
</evidence>
<evidence type="ECO:0000256" key="2">
    <source>
        <dbReference type="ARBA" id="ARBA00004987"/>
    </source>
</evidence>
<dbReference type="FunFam" id="3.20.20.300:FF:000006">
    <property type="entry name" value="Beta-glucosidase H"/>
    <property type="match status" value="1"/>
</dbReference>
<dbReference type="InterPro" id="IPR036881">
    <property type="entry name" value="Glyco_hydro_3_C_sf"/>
</dbReference>
<evidence type="ECO:0000256" key="6">
    <source>
        <dbReference type="ARBA" id="ARBA00023180"/>
    </source>
</evidence>
<dbReference type="PROSITE" id="PS51820">
    <property type="entry name" value="PA14"/>
    <property type="match status" value="1"/>
</dbReference>
<evidence type="ECO:0000256" key="8">
    <source>
        <dbReference type="ARBA" id="ARBA00023295"/>
    </source>
</evidence>
<evidence type="ECO:0000256" key="4">
    <source>
        <dbReference type="ARBA" id="ARBA00022801"/>
    </source>
</evidence>
<dbReference type="Gene3D" id="2.60.120.260">
    <property type="entry name" value="Galactose-binding domain-like"/>
    <property type="match status" value="1"/>
</dbReference>
<evidence type="ECO:0000313" key="13">
    <source>
        <dbReference type="Proteomes" id="UP000803884"/>
    </source>
</evidence>
<dbReference type="InterPro" id="IPR011658">
    <property type="entry name" value="PA14_dom"/>
</dbReference>
<dbReference type="Pfam" id="PF00933">
    <property type="entry name" value="Glyco_hydro_3"/>
    <property type="match status" value="1"/>
</dbReference>
<dbReference type="InterPro" id="IPR013783">
    <property type="entry name" value="Ig-like_fold"/>
</dbReference>
<dbReference type="RefSeq" id="XP_069230257.1">
    <property type="nucleotide sequence ID" value="XM_069373047.1"/>
</dbReference>
<dbReference type="InterPro" id="IPR001764">
    <property type="entry name" value="Glyco_hydro_3_N"/>
</dbReference>
<dbReference type="SUPFAM" id="SSF51445">
    <property type="entry name" value="(Trans)glycosidases"/>
    <property type="match status" value="1"/>
</dbReference>
<dbReference type="PRINTS" id="PR00133">
    <property type="entry name" value="GLHYDRLASE3"/>
</dbReference>
<keyword evidence="7 10" id="KW-0119">Carbohydrate metabolism</keyword>
<accession>A0AB34KTK4</accession>